<comment type="catalytic activity">
    <reaction evidence="13">
        <text>a 5'-end (N(7)-methyl 5'-triphosphoguanosine)-ribonucleoside in mRNA + H2O = N(7)-methyl-GDP + a 5'-end phospho-ribonucleoside in mRNA + 2 H(+)</text>
        <dbReference type="Rhea" id="RHEA:67484"/>
        <dbReference type="Rhea" id="RHEA-COMP:15692"/>
        <dbReference type="Rhea" id="RHEA-COMP:17167"/>
        <dbReference type="ChEBI" id="CHEBI:15377"/>
        <dbReference type="ChEBI" id="CHEBI:15378"/>
        <dbReference type="ChEBI" id="CHEBI:63714"/>
        <dbReference type="ChEBI" id="CHEBI:138282"/>
        <dbReference type="ChEBI" id="CHEBI:156461"/>
        <dbReference type="EC" id="3.6.1.62"/>
    </reaction>
    <physiologicalReaction direction="left-to-right" evidence="13">
        <dbReference type="Rhea" id="RHEA:67485"/>
    </physiologicalReaction>
</comment>
<comment type="cofactor">
    <cofactor evidence="1">
        <name>Mn(2+)</name>
        <dbReference type="ChEBI" id="CHEBI:29035"/>
    </cofactor>
</comment>
<evidence type="ECO:0000256" key="14">
    <source>
        <dbReference type="ARBA" id="ARBA00060003"/>
    </source>
</evidence>
<evidence type="ECO:0000256" key="13">
    <source>
        <dbReference type="ARBA" id="ARBA00047661"/>
    </source>
</evidence>
<dbReference type="PROSITE" id="PS51462">
    <property type="entry name" value="NUDIX"/>
    <property type="match status" value="1"/>
</dbReference>
<dbReference type="GO" id="GO:0005634">
    <property type="term" value="C:nucleus"/>
    <property type="evidence" value="ECO:0007669"/>
    <property type="project" value="UniProtKB-SubCell"/>
</dbReference>
<dbReference type="InterPro" id="IPR020084">
    <property type="entry name" value="NUDIX_hydrolase_CS"/>
</dbReference>
<keyword evidence="11" id="KW-0464">Manganese</keyword>
<evidence type="ECO:0000256" key="11">
    <source>
        <dbReference type="ARBA" id="ARBA00023211"/>
    </source>
</evidence>
<dbReference type="Pfam" id="PF05026">
    <property type="entry name" value="DCP2"/>
    <property type="match status" value="1"/>
</dbReference>
<evidence type="ECO:0000313" key="20">
    <source>
        <dbReference type="Proteomes" id="UP000792457"/>
    </source>
</evidence>
<evidence type="ECO:0000256" key="5">
    <source>
        <dbReference type="ARBA" id="ARBA00005279"/>
    </source>
</evidence>
<sequence>MENNGKEHSIPVEILDDLSSRFIINVPEEERKDVVRLCFQVELARWFYLDFYCTTDPKNCKQCGMKEFCTHIFQHIPTLNPLVKDLDSVIAQWRDYKLAVPTYGAILLNNDLSQVLLVQSYWAKASWGFPKGKVNEDEDPSHCAIREVLEETGFDISPLMDKNEFIESTVNEQLIRLYIVSGVPQNTVFQPRTRNEIKKVDWFPIADLPSSKKDMTPKVKMGVGPNAFFMVVPFIKRLKRWISDKQQKLTDSTRRRNKSLSDLDPSISKAKKQQQLFTMAIQNEVLESQTNRQHRVANNSPTQRNGRRQDNTKAHSKTGLRRQLFNAEEEKKDKGKQQNQSHTKNLNSTNLYDFRAPSWMNFKFNRQAILQCFN</sequence>
<dbReference type="PROSITE" id="PS00893">
    <property type="entry name" value="NUDIX_BOX"/>
    <property type="match status" value="1"/>
</dbReference>
<evidence type="ECO:0000256" key="6">
    <source>
        <dbReference type="ARBA" id="ARBA00022490"/>
    </source>
</evidence>
<proteinExistence type="inferred from homology"/>
<keyword evidence="7" id="KW-0597">Phosphoprotein</keyword>
<evidence type="ECO:0000256" key="12">
    <source>
        <dbReference type="ARBA" id="ARBA00023242"/>
    </source>
</evidence>
<evidence type="ECO:0000256" key="8">
    <source>
        <dbReference type="ARBA" id="ARBA00022723"/>
    </source>
</evidence>
<evidence type="ECO:0000256" key="16">
    <source>
        <dbReference type="ARBA" id="ARBA00078183"/>
    </source>
</evidence>
<dbReference type="GO" id="GO:0003723">
    <property type="term" value="F:RNA binding"/>
    <property type="evidence" value="ECO:0007669"/>
    <property type="project" value="UniProtKB-KW"/>
</dbReference>
<dbReference type="SMART" id="SM01125">
    <property type="entry name" value="DCP2"/>
    <property type="match status" value="1"/>
</dbReference>
<dbReference type="InterPro" id="IPR000086">
    <property type="entry name" value="NUDIX_hydrolase_dom"/>
</dbReference>
<evidence type="ECO:0000313" key="19">
    <source>
        <dbReference type="EMBL" id="KAG8223120.1"/>
    </source>
</evidence>
<dbReference type="InterPro" id="IPR036189">
    <property type="entry name" value="DCP2_BoxA_sf"/>
</dbReference>
<feature type="compositionally biased region" description="Polar residues" evidence="17">
    <location>
        <begin position="287"/>
        <end position="304"/>
    </location>
</feature>
<keyword evidence="6" id="KW-0963">Cytoplasm</keyword>
<dbReference type="GO" id="GO:0140933">
    <property type="term" value="F:5'-(N(7)-methylguanosine 5'-triphospho)-[mRNA] hydrolase activity"/>
    <property type="evidence" value="ECO:0007669"/>
    <property type="project" value="UniProtKB-EC"/>
</dbReference>
<dbReference type="GO" id="GO:0030145">
    <property type="term" value="F:manganese ion binding"/>
    <property type="evidence" value="ECO:0007669"/>
    <property type="project" value="InterPro"/>
</dbReference>
<dbReference type="EMBL" id="KZ308153">
    <property type="protein sequence ID" value="KAG8223120.1"/>
    <property type="molecule type" value="Genomic_DNA"/>
</dbReference>
<dbReference type="InterPro" id="IPR044099">
    <property type="entry name" value="Dcp2_NUDIX"/>
</dbReference>
<evidence type="ECO:0000256" key="15">
    <source>
        <dbReference type="ARBA" id="ARBA00068566"/>
    </source>
</evidence>
<keyword evidence="9" id="KW-0378">Hydrolase</keyword>
<dbReference type="InterPro" id="IPR007722">
    <property type="entry name" value="DCP2_BoxA"/>
</dbReference>
<evidence type="ECO:0000256" key="1">
    <source>
        <dbReference type="ARBA" id="ARBA00001936"/>
    </source>
</evidence>
<dbReference type="AlphaFoldDB" id="A0A8K0JUW8"/>
<evidence type="ECO:0000256" key="9">
    <source>
        <dbReference type="ARBA" id="ARBA00022801"/>
    </source>
</evidence>
<evidence type="ECO:0000256" key="2">
    <source>
        <dbReference type="ARBA" id="ARBA00001946"/>
    </source>
</evidence>
<evidence type="ECO:0000256" key="4">
    <source>
        <dbReference type="ARBA" id="ARBA00004201"/>
    </source>
</evidence>
<feature type="region of interest" description="Disordered" evidence="17">
    <location>
        <begin position="287"/>
        <end position="349"/>
    </location>
</feature>
<feature type="domain" description="Nudix hydrolase" evidence="18">
    <location>
        <begin position="98"/>
        <end position="229"/>
    </location>
</feature>
<dbReference type="PANTHER" id="PTHR23114">
    <property type="entry name" value="M7GPPPN-MRNA HYDROLASE"/>
    <property type="match status" value="1"/>
</dbReference>
<dbReference type="SUPFAM" id="SSF55811">
    <property type="entry name" value="Nudix"/>
    <property type="match status" value="1"/>
</dbReference>
<reference evidence="19" key="1">
    <citation type="submission" date="2013-04" db="EMBL/GenBank/DDBJ databases">
        <authorList>
            <person name="Qu J."/>
            <person name="Murali S.C."/>
            <person name="Bandaranaike D."/>
            <person name="Bellair M."/>
            <person name="Blankenburg K."/>
            <person name="Chao H."/>
            <person name="Dinh H."/>
            <person name="Doddapaneni H."/>
            <person name="Downs B."/>
            <person name="Dugan-Rocha S."/>
            <person name="Elkadiri S."/>
            <person name="Gnanaolivu R.D."/>
            <person name="Hernandez B."/>
            <person name="Javaid M."/>
            <person name="Jayaseelan J.C."/>
            <person name="Lee S."/>
            <person name="Li M."/>
            <person name="Ming W."/>
            <person name="Munidasa M."/>
            <person name="Muniz J."/>
            <person name="Nguyen L."/>
            <person name="Ongeri F."/>
            <person name="Osuji N."/>
            <person name="Pu L.-L."/>
            <person name="Puazo M."/>
            <person name="Qu C."/>
            <person name="Quiroz J."/>
            <person name="Raj R."/>
            <person name="Weissenberger G."/>
            <person name="Xin Y."/>
            <person name="Zou X."/>
            <person name="Han Y."/>
            <person name="Richards S."/>
            <person name="Worley K."/>
            <person name="Muzny D."/>
            <person name="Gibbs R."/>
        </authorList>
    </citation>
    <scope>NUCLEOTIDE SEQUENCE</scope>
    <source>
        <strain evidence="19">Sampled in the wild</strain>
    </source>
</reference>
<dbReference type="Gene3D" id="1.10.10.1050">
    <property type="entry name" value="Dcp2, box A domain"/>
    <property type="match status" value="1"/>
</dbReference>
<feature type="region of interest" description="Disordered" evidence="17">
    <location>
        <begin position="246"/>
        <end position="269"/>
    </location>
</feature>
<reference evidence="19" key="2">
    <citation type="submission" date="2017-10" db="EMBL/GenBank/DDBJ databases">
        <title>Ladona fulva Genome sequencing and assembly.</title>
        <authorList>
            <person name="Murali S."/>
            <person name="Richards S."/>
            <person name="Bandaranaike D."/>
            <person name="Bellair M."/>
            <person name="Blankenburg K."/>
            <person name="Chao H."/>
            <person name="Dinh H."/>
            <person name="Doddapaneni H."/>
            <person name="Dugan-Rocha S."/>
            <person name="Elkadiri S."/>
            <person name="Gnanaolivu R."/>
            <person name="Hernandez B."/>
            <person name="Skinner E."/>
            <person name="Javaid M."/>
            <person name="Lee S."/>
            <person name="Li M."/>
            <person name="Ming W."/>
            <person name="Munidasa M."/>
            <person name="Muniz J."/>
            <person name="Nguyen L."/>
            <person name="Hughes D."/>
            <person name="Osuji N."/>
            <person name="Pu L.-L."/>
            <person name="Puazo M."/>
            <person name="Qu C."/>
            <person name="Quiroz J."/>
            <person name="Raj R."/>
            <person name="Weissenberger G."/>
            <person name="Xin Y."/>
            <person name="Zou X."/>
            <person name="Han Y."/>
            <person name="Worley K."/>
            <person name="Muzny D."/>
            <person name="Gibbs R."/>
        </authorList>
    </citation>
    <scope>NUCLEOTIDE SEQUENCE</scope>
    <source>
        <strain evidence="19">Sampled in the wild</strain>
    </source>
</reference>
<evidence type="ECO:0000256" key="17">
    <source>
        <dbReference type="SAM" id="MobiDB-lite"/>
    </source>
</evidence>
<dbReference type="SUPFAM" id="SSF140586">
    <property type="entry name" value="Dcp2 domain-like"/>
    <property type="match status" value="1"/>
</dbReference>
<comment type="similarity">
    <text evidence="5">Belongs to the Nudix hydrolase family. DCP2 subfamily.</text>
</comment>
<organism evidence="19 20">
    <name type="scientific">Ladona fulva</name>
    <name type="common">Scarce chaser dragonfly</name>
    <name type="synonym">Libellula fulva</name>
    <dbReference type="NCBI Taxonomy" id="123851"/>
    <lineage>
        <taxon>Eukaryota</taxon>
        <taxon>Metazoa</taxon>
        <taxon>Ecdysozoa</taxon>
        <taxon>Arthropoda</taxon>
        <taxon>Hexapoda</taxon>
        <taxon>Insecta</taxon>
        <taxon>Pterygota</taxon>
        <taxon>Palaeoptera</taxon>
        <taxon>Odonata</taxon>
        <taxon>Epiprocta</taxon>
        <taxon>Anisoptera</taxon>
        <taxon>Libelluloidea</taxon>
        <taxon>Libellulidae</taxon>
        <taxon>Ladona</taxon>
    </lineage>
</organism>
<dbReference type="GO" id="GO:0000184">
    <property type="term" value="P:nuclear-transcribed mRNA catabolic process, nonsense-mediated decay"/>
    <property type="evidence" value="ECO:0007669"/>
    <property type="project" value="InterPro"/>
</dbReference>
<dbReference type="FunFam" id="3.90.79.10:FF:000003">
    <property type="entry name" value="M7GpppN-mRNA hydrolase isoform 2"/>
    <property type="match status" value="1"/>
</dbReference>
<dbReference type="InterPro" id="IPR015797">
    <property type="entry name" value="NUDIX_hydrolase-like_dom_sf"/>
</dbReference>
<dbReference type="GO" id="GO:0000932">
    <property type="term" value="C:P-body"/>
    <property type="evidence" value="ECO:0007669"/>
    <property type="project" value="UniProtKB-SubCell"/>
</dbReference>
<dbReference type="Gene3D" id="3.90.79.10">
    <property type="entry name" value="Nucleoside Triphosphate Pyrophosphohydrolase"/>
    <property type="match status" value="1"/>
</dbReference>
<gene>
    <name evidence="19" type="ORF">J437_LFUL000541</name>
</gene>
<dbReference type="CDD" id="cd03672">
    <property type="entry name" value="NUDIX_Dcp2p_Nudt20"/>
    <property type="match status" value="1"/>
</dbReference>
<keyword evidence="8" id="KW-0479">Metal-binding</keyword>
<evidence type="ECO:0000256" key="3">
    <source>
        <dbReference type="ARBA" id="ARBA00004123"/>
    </source>
</evidence>
<comment type="subcellular location">
    <subcellularLocation>
        <location evidence="4">Cytoplasm</location>
        <location evidence="4">P-body</location>
    </subcellularLocation>
    <subcellularLocation>
        <location evidence="3">Nucleus</location>
    </subcellularLocation>
</comment>
<protein>
    <recommendedName>
        <fullName evidence="15">m7GpppN-mRNA hydrolase</fullName>
    </recommendedName>
    <alternativeName>
        <fullName evidence="16">mRNA-decapping enzyme 2</fullName>
    </alternativeName>
</protein>
<keyword evidence="12" id="KW-0539">Nucleus</keyword>
<dbReference type="OrthoDB" id="18996at2759"/>
<comment type="function">
    <text evidence="14">Decapping metalloenzyme that catalyzes the cleavage of the cap structure on mRNAs. Removes the 7-methyl guanine cap structure from mRNA molecules, yielding a 5'-phosphorylated mRNA fragment and 7m-GDP. Necessary for the degradation of mRNAs, both in normal mRNA turnover and in nonsense-mediated mRNA decay. Plays a role in replication-dependent histone mRNA degradation. Has higher activity towards mRNAs that lack a poly(A) tail. Has no activity towards a cap structure lacking an RNA moiety. The presence of a N(6)-methyladenosine methylation at the second transcribed position of mRNAs (N(6),2'-O-dimethyladenosine cap; m6A(m)) provides resistance to DCP2-mediated decapping. Blocks autophagy in nutrient-rich conditions by repressing the expression of ATG-related genes through degradation of their transcripts.</text>
</comment>
<accession>A0A8K0JUW8</accession>
<comment type="caution">
    <text evidence="19">The sequence shown here is derived from an EMBL/GenBank/DDBJ whole genome shotgun (WGS) entry which is preliminary data.</text>
</comment>
<evidence type="ECO:0000256" key="7">
    <source>
        <dbReference type="ARBA" id="ARBA00022553"/>
    </source>
</evidence>
<evidence type="ECO:0000256" key="10">
    <source>
        <dbReference type="ARBA" id="ARBA00022884"/>
    </source>
</evidence>
<keyword evidence="10" id="KW-0694">RNA-binding</keyword>
<keyword evidence="20" id="KW-1185">Reference proteome</keyword>
<dbReference type="FunFam" id="1.10.10.1050:FF:000001">
    <property type="entry name" value="M7GpppN-mRNA hydrolase isoform 2"/>
    <property type="match status" value="1"/>
</dbReference>
<dbReference type="Pfam" id="PF00293">
    <property type="entry name" value="NUDIX"/>
    <property type="match status" value="1"/>
</dbReference>
<evidence type="ECO:0000259" key="18">
    <source>
        <dbReference type="PROSITE" id="PS51462"/>
    </source>
</evidence>
<dbReference type="Proteomes" id="UP000792457">
    <property type="component" value="Unassembled WGS sequence"/>
</dbReference>
<dbReference type="PANTHER" id="PTHR23114:SF17">
    <property type="entry name" value="M7GPPPN-MRNA HYDROLASE"/>
    <property type="match status" value="1"/>
</dbReference>
<comment type="cofactor">
    <cofactor evidence="2">
        <name>Mg(2+)</name>
        <dbReference type="ChEBI" id="CHEBI:18420"/>
    </cofactor>
</comment>
<dbReference type="GO" id="GO:0000290">
    <property type="term" value="P:deadenylation-dependent decapping of nuclear-transcribed mRNA"/>
    <property type="evidence" value="ECO:0007669"/>
    <property type="project" value="InterPro"/>
</dbReference>
<feature type="compositionally biased region" description="Polar residues" evidence="17">
    <location>
        <begin position="337"/>
        <end position="349"/>
    </location>
</feature>
<name>A0A8K0JUW8_LADFU</name>